<feature type="domain" description="Peroxisomal multifunctional enzyme type 2-like N-terminal" evidence="3">
    <location>
        <begin position="18"/>
        <end position="137"/>
    </location>
</feature>
<dbReference type="InterPro" id="IPR029069">
    <property type="entry name" value="HotDog_dom_sf"/>
</dbReference>
<proteinExistence type="inferred from homology"/>
<accession>A0A917R647</accession>
<dbReference type="InterPro" id="IPR054357">
    <property type="entry name" value="MFE-2_N"/>
</dbReference>
<name>A0A917R647_9NOCA</name>
<evidence type="ECO:0000259" key="3">
    <source>
        <dbReference type="Pfam" id="PF22622"/>
    </source>
</evidence>
<reference evidence="4" key="1">
    <citation type="journal article" date="2014" name="Int. J. Syst. Evol. Microbiol.">
        <title>Complete genome sequence of Corynebacterium casei LMG S-19264T (=DSM 44701T), isolated from a smear-ripened cheese.</title>
        <authorList>
            <consortium name="US DOE Joint Genome Institute (JGI-PGF)"/>
            <person name="Walter F."/>
            <person name="Albersmeier A."/>
            <person name="Kalinowski J."/>
            <person name="Ruckert C."/>
        </authorList>
    </citation>
    <scope>NUCLEOTIDE SEQUENCE</scope>
    <source>
        <strain evidence="4">CGMCC 4.3508</strain>
    </source>
</reference>
<dbReference type="GO" id="GO:0044594">
    <property type="term" value="F:17-beta-hydroxysteroid dehydrogenase (NAD+) activity"/>
    <property type="evidence" value="ECO:0007669"/>
    <property type="project" value="TreeGrafter"/>
</dbReference>
<protein>
    <submittedName>
        <fullName evidence="4">3-alpha,7-alpha, 12-alpha-trihydroxy-5-beta-cholest-24-enoyl-CoA hydratase</fullName>
    </submittedName>
</protein>
<dbReference type="GO" id="GO:0003857">
    <property type="term" value="F:(3S)-3-hydroxyacyl-CoA dehydrogenase (NAD+) activity"/>
    <property type="evidence" value="ECO:0007669"/>
    <property type="project" value="TreeGrafter"/>
</dbReference>
<organism evidence="4 5">
    <name type="scientific">Nocardia jinanensis</name>
    <dbReference type="NCBI Taxonomy" id="382504"/>
    <lineage>
        <taxon>Bacteria</taxon>
        <taxon>Bacillati</taxon>
        <taxon>Actinomycetota</taxon>
        <taxon>Actinomycetes</taxon>
        <taxon>Mycobacteriales</taxon>
        <taxon>Nocardiaceae</taxon>
        <taxon>Nocardia</taxon>
    </lineage>
</organism>
<dbReference type="Pfam" id="PF01575">
    <property type="entry name" value="MaoC_dehydratas"/>
    <property type="match status" value="1"/>
</dbReference>
<comment type="caution">
    <text evidence="4">The sequence shown here is derived from an EMBL/GenBank/DDBJ whole genome shotgun (WGS) entry which is preliminary data.</text>
</comment>
<dbReference type="Gene3D" id="3.10.129.10">
    <property type="entry name" value="Hotdog Thioesterase"/>
    <property type="match status" value="1"/>
</dbReference>
<evidence type="ECO:0000256" key="1">
    <source>
        <dbReference type="ARBA" id="ARBA00005254"/>
    </source>
</evidence>
<evidence type="ECO:0000313" key="4">
    <source>
        <dbReference type="EMBL" id="GGK91812.1"/>
    </source>
</evidence>
<comment type="similarity">
    <text evidence="1">Belongs to the enoyl-CoA hydratase/isomerase family.</text>
</comment>
<reference evidence="4" key="2">
    <citation type="submission" date="2020-09" db="EMBL/GenBank/DDBJ databases">
        <authorList>
            <person name="Sun Q."/>
            <person name="Zhou Y."/>
        </authorList>
    </citation>
    <scope>NUCLEOTIDE SEQUENCE</scope>
    <source>
        <strain evidence="4">CGMCC 4.3508</strain>
    </source>
</reference>
<dbReference type="SUPFAM" id="SSF54637">
    <property type="entry name" value="Thioesterase/thiol ester dehydrase-isomerase"/>
    <property type="match status" value="2"/>
</dbReference>
<keyword evidence="5" id="KW-1185">Reference proteome</keyword>
<gene>
    <name evidence="4" type="ORF">GCM10011588_02720</name>
</gene>
<evidence type="ECO:0000313" key="5">
    <source>
        <dbReference type="Proteomes" id="UP000638263"/>
    </source>
</evidence>
<sequence>MPIDIPTATGLVVPEQDFRWDEEDARRYRHAVGQRDGHYGLLPTFAMTAPGAFGVASPDFYHRQPPEIRFPGIRLHLACLLQQEQELWVHAPIPESGTARCRSRVLEIEDRGTAAVLVQRTELVGADGMTLVSGVSRIHARGEGTATGSAARRAVTPVPARPADADVVVRTDDQQAVWYQRCGQNNSLHDNVHTDAAFARAAGLDGPIMQGVCTYGMVCAVLVDTVLDADIARVRAYTGRFTGIVFPGESLRTRIWAGDGEHHYRTTVPERGDRSVLTGVLRTG</sequence>
<dbReference type="PANTHER" id="PTHR13078">
    <property type="entry name" value="PEROXISOMAL MULTIFUNCTIONAL ENZYME TYPE 2-RELATED"/>
    <property type="match status" value="1"/>
</dbReference>
<dbReference type="AlphaFoldDB" id="A0A917R647"/>
<dbReference type="RefSeq" id="WP_058855663.1">
    <property type="nucleotide sequence ID" value="NZ_BMMH01000001.1"/>
</dbReference>
<evidence type="ECO:0000259" key="2">
    <source>
        <dbReference type="Pfam" id="PF01575"/>
    </source>
</evidence>
<dbReference type="InterPro" id="IPR002539">
    <property type="entry name" value="MaoC-like_dom"/>
</dbReference>
<dbReference type="Proteomes" id="UP000638263">
    <property type="component" value="Unassembled WGS sequence"/>
</dbReference>
<dbReference type="GO" id="GO:0004300">
    <property type="term" value="F:enoyl-CoA hydratase activity"/>
    <property type="evidence" value="ECO:0007669"/>
    <property type="project" value="TreeGrafter"/>
</dbReference>
<dbReference type="EMBL" id="BMMH01000001">
    <property type="protein sequence ID" value="GGK91812.1"/>
    <property type="molecule type" value="Genomic_DNA"/>
</dbReference>
<dbReference type="GO" id="GO:0006635">
    <property type="term" value="P:fatty acid beta-oxidation"/>
    <property type="evidence" value="ECO:0007669"/>
    <property type="project" value="TreeGrafter"/>
</dbReference>
<dbReference type="Pfam" id="PF22622">
    <property type="entry name" value="MFE-2_hydrat-2_N"/>
    <property type="match status" value="1"/>
</dbReference>
<feature type="domain" description="MaoC-like" evidence="2">
    <location>
        <begin position="170"/>
        <end position="266"/>
    </location>
</feature>
<dbReference type="PANTHER" id="PTHR13078:SF59">
    <property type="entry name" value="ENOYL-COA HYDRATASE CHSH3"/>
    <property type="match status" value="1"/>
</dbReference>